<protein>
    <submittedName>
        <fullName evidence="1">Actin-depolymerizing factor 10</fullName>
    </submittedName>
</protein>
<evidence type="ECO:0000313" key="1">
    <source>
        <dbReference type="EMBL" id="KAK7845182.1"/>
    </source>
</evidence>
<dbReference type="AlphaFoldDB" id="A0AAW0L1F0"/>
<evidence type="ECO:0000313" key="2">
    <source>
        <dbReference type="Proteomes" id="UP000237347"/>
    </source>
</evidence>
<dbReference type="SUPFAM" id="SSF55753">
    <property type="entry name" value="Actin depolymerizing proteins"/>
    <property type="match status" value="1"/>
</dbReference>
<proteinExistence type="predicted"/>
<reference evidence="1 2" key="1">
    <citation type="journal article" date="2018" name="Sci. Data">
        <title>The draft genome sequence of cork oak.</title>
        <authorList>
            <person name="Ramos A.M."/>
            <person name="Usie A."/>
            <person name="Barbosa P."/>
            <person name="Barros P.M."/>
            <person name="Capote T."/>
            <person name="Chaves I."/>
            <person name="Simoes F."/>
            <person name="Abreu I."/>
            <person name="Carrasquinho I."/>
            <person name="Faro C."/>
            <person name="Guimaraes J.B."/>
            <person name="Mendonca D."/>
            <person name="Nobrega F."/>
            <person name="Rodrigues L."/>
            <person name="Saibo N.J.M."/>
            <person name="Varela M.C."/>
            <person name="Egas C."/>
            <person name="Matos J."/>
            <person name="Miguel C.M."/>
            <person name="Oliveira M.M."/>
            <person name="Ricardo C.P."/>
            <person name="Goncalves S."/>
        </authorList>
    </citation>
    <scope>NUCLEOTIDE SEQUENCE [LARGE SCALE GENOMIC DNA]</scope>
    <source>
        <strain evidence="2">cv. HL8</strain>
    </source>
</reference>
<dbReference type="Gene3D" id="3.40.20.10">
    <property type="entry name" value="Severin"/>
    <property type="match status" value="1"/>
</dbReference>
<comment type="caution">
    <text evidence="1">The sequence shown here is derived from an EMBL/GenBank/DDBJ whole genome shotgun (WGS) entry which is preliminary data.</text>
</comment>
<gene>
    <name evidence="1" type="primary">ADF10_0</name>
    <name evidence="1" type="ORF">CFP56_009988</name>
</gene>
<dbReference type="Proteomes" id="UP000237347">
    <property type="component" value="Unassembled WGS sequence"/>
</dbReference>
<accession>A0AAW0L1F0</accession>
<organism evidence="1 2">
    <name type="scientific">Quercus suber</name>
    <name type="common">Cork oak</name>
    <dbReference type="NCBI Taxonomy" id="58331"/>
    <lineage>
        <taxon>Eukaryota</taxon>
        <taxon>Viridiplantae</taxon>
        <taxon>Streptophyta</taxon>
        <taxon>Embryophyta</taxon>
        <taxon>Tracheophyta</taxon>
        <taxon>Spermatophyta</taxon>
        <taxon>Magnoliopsida</taxon>
        <taxon>eudicotyledons</taxon>
        <taxon>Gunneridae</taxon>
        <taxon>Pentapetalae</taxon>
        <taxon>rosids</taxon>
        <taxon>fabids</taxon>
        <taxon>Fagales</taxon>
        <taxon>Fagaceae</taxon>
        <taxon>Quercus</taxon>
    </lineage>
</organism>
<name>A0AAW0L1F0_QUESU</name>
<sequence length="121" mass="13637">MNQGYLLKHAQQGPAIIDSIAIGSILKSSCLEVLFKKRTPQIPQESTEYPTLIFIHTRGHLDTSKVRSKVVYATSKDRFKRDLDMDDTPVMSQATNPSKMSLDIVKGQELCHFTFLMFSSS</sequence>
<dbReference type="InterPro" id="IPR029006">
    <property type="entry name" value="ADF-H/Gelsolin-like_dom_sf"/>
</dbReference>
<keyword evidence="2" id="KW-1185">Reference proteome</keyword>
<dbReference type="EMBL" id="PKMF04000174">
    <property type="protein sequence ID" value="KAK7845182.1"/>
    <property type="molecule type" value="Genomic_DNA"/>
</dbReference>